<dbReference type="GO" id="GO:0003676">
    <property type="term" value="F:nucleic acid binding"/>
    <property type="evidence" value="ECO:0007669"/>
    <property type="project" value="InterPro"/>
</dbReference>
<keyword evidence="6" id="KW-0255">Endonuclease</keyword>
<dbReference type="InterPro" id="IPR012337">
    <property type="entry name" value="RNaseH-like_sf"/>
</dbReference>
<dbReference type="InterPro" id="IPR050092">
    <property type="entry name" value="RNase_H"/>
</dbReference>
<comment type="caution">
    <text evidence="9">The sequence shown here is derived from an EMBL/GenBank/DDBJ whole genome shotgun (WGS) entry which is preliminary data.</text>
</comment>
<dbReference type="EMBL" id="ONZQ02000007">
    <property type="protein sequence ID" value="SPO03134.1"/>
    <property type="molecule type" value="Genomic_DNA"/>
</dbReference>
<evidence type="ECO:0000256" key="1">
    <source>
        <dbReference type="ARBA" id="ARBA00000077"/>
    </source>
</evidence>
<dbReference type="Proteomes" id="UP001187682">
    <property type="component" value="Unassembled WGS sequence"/>
</dbReference>
<evidence type="ECO:0000256" key="2">
    <source>
        <dbReference type="ARBA" id="ARBA00005300"/>
    </source>
</evidence>
<protein>
    <recommendedName>
        <fullName evidence="3">ribonuclease H</fullName>
        <ecNumber evidence="3">3.1.26.4</ecNumber>
    </recommendedName>
</protein>
<reference evidence="9" key="1">
    <citation type="submission" date="2018-03" db="EMBL/GenBank/DDBJ databases">
        <authorList>
            <person name="Guldener U."/>
        </authorList>
    </citation>
    <scope>NUCLEOTIDE SEQUENCE</scope>
</reference>
<proteinExistence type="inferred from homology"/>
<keyword evidence="10" id="KW-1185">Reference proteome</keyword>
<evidence type="ECO:0000313" key="9">
    <source>
        <dbReference type="EMBL" id="SPO03134.1"/>
    </source>
</evidence>
<keyword evidence="4" id="KW-0540">Nuclease</keyword>
<dbReference type="GO" id="GO:0004523">
    <property type="term" value="F:RNA-DNA hybrid ribonuclease activity"/>
    <property type="evidence" value="ECO:0007669"/>
    <property type="project" value="UniProtKB-EC"/>
</dbReference>
<dbReference type="InterPro" id="IPR018247">
    <property type="entry name" value="EF_Hand_1_Ca_BS"/>
</dbReference>
<dbReference type="GO" id="GO:0046872">
    <property type="term" value="F:metal ion binding"/>
    <property type="evidence" value="ECO:0007669"/>
    <property type="project" value="UniProtKB-KW"/>
</dbReference>
<evidence type="ECO:0000313" key="10">
    <source>
        <dbReference type="Proteomes" id="UP001187682"/>
    </source>
</evidence>
<feature type="domain" description="RNase H type-1" evidence="8">
    <location>
        <begin position="135"/>
        <end position="294"/>
    </location>
</feature>
<gene>
    <name evidence="9" type="ORF">DNG_05816</name>
</gene>
<evidence type="ECO:0000256" key="4">
    <source>
        <dbReference type="ARBA" id="ARBA00022722"/>
    </source>
</evidence>
<dbReference type="InterPro" id="IPR036397">
    <property type="entry name" value="RNaseH_sf"/>
</dbReference>
<organism evidence="9 10">
    <name type="scientific">Cephalotrichum gorgonifer</name>
    <dbReference type="NCBI Taxonomy" id="2041049"/>
    <lineage>
        <taxon>Eukaryota</taxon>
        <taxon>Fungi</taxon>
        <taxon>Dikarya</taxon>
        <taxon>Ascomycota</taxon>
        <taxon>Pezizomycotina</taxon>
        <taxon>Sordariomycetes</taxon>
        <taxon>Hypocreomycetidae</taxon>
        <taxon>Microascales</taxon>
        <taxon>Microascaceae</taxon>
        <taxon>Cephalotrichum</taxon>
    </lineage>
</organism>
<keyword evidence="7" id="KW-0378">Hydrolase</keyword>
<dbReference type="EC" id="3.1.26.4" evidence="3"/>
<dbReference type="InterPro" id="IPR002156">
    <property type="entry name" value="RNaseH_domain"/>
</dbReference>
<evidence type="ECO:0000256" key="5">
    <source>
        <dbReference type="ARBA" id="ARBA00022723"/>
    </source>
</evidence>
<evidence type="ECO:0000256" key="3">
    <source>
        <dbReference type="ARBA" id="ARBA00012180"/>
    </source>
</evidence>
<name>A0AAE8SW21_9PEZI</name>
<dbReference type="PROSITE" id="PS00018">
    <property type="entry name" value="EF_HAND_1"/>
    <property type="match status" value="1"/>
</dbReference>
<evidence type="ECO:0000259" key="8">
    <source>
        <dbReference type="PROSITE" id="PS50879"/>
    </source>
</evidence>
<dbReference type="PANTHER" id="PTHR10642">
    <property type="entry name" value="RIBONUCLEASE H1"/>
    <property type="match status" value="1"/>
</dbReference>
<dbReference type="GO" id="GO:0043137">
    <property type="term" value="P:DNA replication, removal of RNA primer"/>
    <property type="evidence" value="ECO:0007669"/>
    <property type="project" value="TreeGrafter"/>
</dbReference>
<dbReference type="AlphaFoldDB" id="A0AAE8SW21"/>
<comment type="catalytic activity">
    <reaction evidence="1">
        <text>Endonucleolytic cleavage to 5'-phosphomonoester.</text>
        <dbReference type="EC" id="3.1.26.4"/>
    </reaction>
</comment>
<dbReference type="Pfam" id="PF00075">
    <property type="entry name" value="RNase_H"/>
    <property type="match status" value="1"/>
</dbReference>
<accession>A0AAE8SW21</accession>
<dbReference type="PROSITE" id="PS50879">
    <property type="entry name" value="RNASE_H_1"/>
    <property type="match status" value="1"/>
</dbReference>
<comment type="similarity">
    <text evidence="2">Belongs to the RNase H family.</text>
</comment>
<dbReference type="PANTHER" id="PTHR10642:SF26">
    <property type="entry name" value="RIBONUCLEASE H1"/>
    <property type="match status" value="1"/>
</dbReference>
<keyword evidence="5" id="KW-0479">Metal-binding</keyword>
<dbReference type="CDD" id="cd13934">
    <property type="entry name" value="RNase_H_Dikarya_like"/>
    <property type="match status" value="1"/>
</dbReference>
<sequence length="309" mass="34406">MAPIQSSTPLQSALSGFNFEVPDPIELPNGRLVCGPHRREVCGACCMDFTYMRDVLSNYDSDDDVDGYDDDDDDDDVMSPDEFQGVLAEMEFPKRRGTGRVFPGVFVPPSQTSTPASLVRESDDETRPRFVLRSDPGICLFYTDGACINNGRPDPKAGWAFVFGPLIEGQTCTGRLELEGPFGDPEKQTSNRAELRAVIAALRGCDWHEEGFHTIVIATDSEYAVNGATQWARSWVANGWRTSKGTPVQNKDLWEMLLGEMERCDREEGLRIDMWRIPRAQNAVADRAAKSAAEEEDVVQFRDKLILGI</sequence>
<evidence type="ECO:0000256" key="6">
    <source>
        <dbReference type="ARBA" id="ARBA00022759"/>
    </source>
</evidence>
<dbReference type="Gene3D" id="3.30.420.10">
    <property type="entry name" value="Ribonuclease H-like superfamily/Ribonuclease H"/>
    <property type="match status" value="1"/>
</dbReference>
<evidence type="ECO:0000256" key="7">
    <source>
        <dbReference type="ARBA" id="ARBA00022801"/>
    </source>
</evidence>
<dbReference type="SUPFAM" id="SSF53098">
    <property type="entry name" value="Ribonuclease H-like"/>
    <property type="match status" value="1"/>
</dbReference>